<reference evidence="2" key="1">
    <citation type="submission" date="2020-07" db="EMBL/GenBank/DDBJ databases">
        <title>Multicomponent nature underlies the extraordinary mechanical properties of spider dragline silk.</title>
        <authorList>
            <person name="Kono N."/>
            <person name="Nakamura H."/>
            <person name="Mori M."/>
            <person name="Yoshida Y."/>
            <person name="Ohtoshi R."/>
            <person name="Malay A.D."/>
            <person name="Moran D.A.P."/>
            <person name="Tomita M."/>
            <person name="Numata K."/>
            <person name="Arakawa K."/>
        </authorList>
    </citation>
    <scope>NUCLEOTIDE SEQUENCE</scope>
</reference>
<dbReference type="SUPFAM" id="SSF46689">
    <property type="entry name" value="Homeodomain-like"/>
    <property type="match status" value="1"/>
</dbReference>
<dbReference type="OrthoDB" id="10017160at2759"/>
<keyword evidence="3" id="KW-1185">Reference proteome</keyword>
<dbReference type="GO" id="GO:0005634">
    <property type="term" value="C:nucleus"/>
    <property type="evidence" value="ECO:0007669"/>
    <property type="project" value="UniProtKB-SubCell"/>
</dbReference>
<dbReference type="Proteomes" id="UP000887116">
    <property type="component" value="Unassembled WGS sequence"/>
</dbReference>
<gene>
    <name evidence="2" type="primary">SETMAR_150</name>
    <name evidence="2" type="ORF">TNCT_607201</name>
</gene>
<name>A0A8X6HRT0_TRICU</name>
<dbReference type="EMBL" id="BMAO01029041">
    <property type="protein sequence ID" value="GFR29026.1"/>
    <property type="molecule type" value="Genomic_DNA"/>
</dbReference>
<comment type="subcellular location">
    <subcellularLocation>
        <location evidence="1">Nucleus</location>
    </subcellularLocation>
</comment>
<comment type="caution">
    <text evidence="2">The sequence shown here is derived from an EMBL/GenBank/DDBJ whole genome shotgun (WGS) entry which is preliminary data.</text>
</comment>
<dbReference type="AlphaFoldDB" id="A0A8X6HRT0"/>
<accession>A0A8X6HRT0</accession>
<evidence type="ECO:0000256" key="1">
    <source>
        <dbReference type="ARBA" id="ARBA00004123"/>
    </source>
</evidence>
<protein>
    <submittedName>
        <fullName evidence="2">Histone-lysine N-methyltransferase SETMAR</fullName>
    </submittedName>
</protein>
<proteinExistence type="predicted"/>
<organism evidence="2 3">
    <name type="scientific">Trichonephila clavata</name>
    <name type="common">Joro spider</name>
    <name type="synonym">Nephila clavata</name>
    <dbReference type="NCBI Taxonomy" id="2740835"/>
    <lineage>
        <taxon>Eukaryota</taxon>
        <taxon>Metazoa</taxon>
        <taxon>Ecdysozoa</taxon>
        <taxon>Arthropoda</taxon>
        <taxon>Chelicerata</taxon>
        <taxon>Arachnida</taxon>
        <taxon>Araneae</taxon>
        <taxon>Araneomorphae</taxon>
        <taxon>Entelegynae</taxon>
        <taxon>Araneoidea</taxon>
        <taxon>Nephilidae</taxon>
        <taxon>Trichonephila</taxon>
    </lineage>
</organism>
<sequence length="106" mass="12441">MHRRMKDVYGEYNLCCSSVMEWRRRFLEECELLEDDAQPGQAHRVITLEIIAEVNTLVLDNRRVNVDEIHWLLGISVGTTHTIMHQHLNFQKFVHSGSPPTDRRTV</sequence>
<evidence type="ECO:0000313" key="2">
    <source>
        <dbReference type="EMBL" id="GFR29026.1"/>
    </source>
</evidence>
<dbReference type="InterPro" id="IPR009057">
    <property type="entry name" value="Homeodomain-like_sf"/>
</dbReference>
<evidence type="ECO:0000313" key="3">
    <source>
        <dbReference type="Proteomes" id="UP000887116"/>
    </source>
</evidence>